<dbReference type="SUPFAM" id="SSF51294">
    <property type="entry name" value="Hedgehog/intein (Hint) domain"/>
    <property type="match status" value="1"/>
</dbReference>
<feature type="domain" description="Hedgehog/Intein (Hint)" evidence="1">
    <location>
        <begin position="165"/>
        <end position="312"/>
    </location>
</feature>
<dbReference type="GO" id="GO:0016539">
    <property type="term" value="P:intein-mediated protein splicing"/>
    <property type="evidence" value="ECO:0007669"/>
    <property type="project" value="InterPro"/>
</dbReference>
<dbReference type="Proteomes" id="UP000193570">
    <property type="component" value="Unassembled WGS sequence"/>
</dbReference>
<dbReference type="Pfam" id="PF13403">
    <property type="entry name" value="Hint_2"/>
    <property type="match status" value="1"/>
</dbReference>
<dbReference type="InterPro" id="IPR028992">
    <property type="entry name" value="Hedgehog/Intein_dom"/>
</dbReference>
<name>A0A1X6ZDU8_9RHOB</name>
<dbReference type="RefSeq" id="WP_085792103.1">
    <property type="nucleotide sequence ID" value="NZ_FWFK01000004.1"/>
</dbReference>
<proteinExistence type="predicted"/>
<evidence type="ECO:0000259" key="1">
    <source>
        <dbReference type="Pfam" id="PF13403"/>
    </source>
</evidence>
<dbReference type="CDD" id="cd00081">
    <property type="entry name" value="Hint"/>
    <property type="match status" value="1"/>
</dbReference>
<evidence type="ECO:0000313" key="3">
    <source>
        <dbReference type="Proteomes" id="UP000193570"/>
    </source>
</evidence>
<gene>
    <name evidence="2" type="ORF">ROJ8625_02407</name>
</gene>
<dbReference type="PROSITE" id="PS50817">
    <property type="entry name" value="INTEIN_N_TER"/>
    <property type="match status" value="1"/>
</dbReference>
<evidence type="ECO:0000313" key="2">
    <source>
        <dbReference type="EMBL" id="SLN49009.1"/>
    </source>
</evidence>
<organism evidence="2 3">
    <name type="scientific">Roseivivax jejudonensis</name>
    <dbReference type="NCBI Taxonomy" id="1529041"/>
    <lineage>
        <taxon>Bacteria</taxon>
        <taxon>Pseudomonadati</taxon>
        <taxon>Pseudomonadota</taxon>
        <taxon>Alphaproteobacteria</taxon>
        <taxon>Rhodobacterales</taxon>
        <taxon>Roseobacteraceae</taxon>
        <taxon>Roseivivax</taxon>
    </lineage>
</organism>
<protein>
    <recommendedName>
        <fullName evidence="1">Hedgehog/Intein (Hint) domain-containing protein</fullName>
    </recommendedName>
</protein>
<dbReference type="OrthoDB" id="6305173at2"/>
<reference evidence="2 3" key="1">
    <citation type="submission" date="2017-03" db="EMBL/GenBank/DDBJ databases">
        <authorList>
            <person name="Afonso C.L."/>
            <person name="Miller P.J."/>
            <person name="Scott M.A."/>
            <person name="Spackman E."/>
            <person name="Goraichik I."/>
            <person name="Dimitrov K.M."/>
            <person name="Suarez D.L."/>
            <person name="Swayne D.E."/>
        </authorList>
    </citation>
    <scope>NUCLEOTIDE SEQUENCE [LARGE SCALE GENOMIC DNA]</scope>
    <source>
        <strain evidence="2 3">CECT 8625</strain>
    </source>
</reference>
<keyword evidence="3" id="KW-1185">Reference proteome</keyword>
<dbReference type="AlphaFoldDB" id="A0A1X6ZDU8"/>
<dbReference type="Gene3D" id="2.170.16.10">
    <property type="entry name" value="Hedgehog/Intein (Hint) domain"/>
    <property type="match status" value="1"/>
</dbReference>
<sequence length="362" mass="38816">MATGVKGTFVISWSQTVLDGLSAAPVSALAVGSSWAWQGEAVRVDGPNSVLQLDRTSGEADLRQRAARMVRRLAGAAMDDCVATRGRAPDGEVAGDFGAGDRNFVVTDGIASYTATLIDLGRGVPPLLMFLGDLPPRGADLWIVHHTLDAGPPGLDAMTGEGGVICFTPGTRIALADGRAARVEELAEGDRVQTKDSAGQEIRWIGRRRMSGARLFAMPKLRPVRIRAGAFGIDRPDDEFLVSPEHRMLVRGAVARALFNTPEVLVSARDLVNGDTVTTDMNVKEVTYIHLLLPRHEIVFANGVETESFHPAQTALGSLDPRDFERLRQLMPQVEAKPQSFGAAARRNLTASEAAILLHEAA</sequence>
<dbReference type="InterPro" id="IPR006141">
    <property type="entry name" value="Intein_N"/>
</dbReference>
<dbReference type="InterPro" id="IPR036844">
    <property type="entry name" value="Hint_dom_sf"/>
</dbReference>
<dbReference type="EMBL" id="FWFK01000004">
    <property type="protein sequence ID" value="SLN49009.1"/>
    <property type="molecule type" value="Genomic_DNA"/>
</dbReference>
<accession>A0A1X6ZDU8</accession>